<dbReference type="GO" id="GO:0020037">
    <property type="term" value="F:heme binding"/>
    <property type="evidence" value="ECO:0007669"/>
    <property type="project" value="InterPro"/>
</dbReference>
<keyword evidence="2" id="KW-0472">Membrane</keyword>
<dbReference type="Proteomes" id="UP000198287">
    <property type="component" value="Unassembled WGS sequence"/>
</dbReference>
<dbReference type="Gene3D" id="1.10.630.10">
    <property type="entry name" value="Cytochrome P450"/>
    <property type="match status" value="1"/>
</dbReference>
<dbReference type="SUPFAM" id="SSF48264">
    <property type="entry name" value="Cytochrome P450"/>
    <property type="match status" value="1"/>
</dbReference>
<proteinExistence type="predicted"/>
<name>A0A226EZN0_FOLCA</name>
<dbReference type="GO" id="GO:0016705">
    <property type="term" value="F:oxidoreductase activity, acting on paired donors, with incorporation or reduction of molecular oxygen"/>
    <property type="evidence" value="ECO:0007669"/>
    <property type="project" value="InterPro"/>
</dbReference>
<dbReference type="OrthoDB" id="1470350at2759"/>
<keyword evidence="1" id="KW-0560">Oxidoreductase</keyword>
<organism evidence="3 4">
    <name type="scientific">Folsomia candida</name>
    <name type="common">Springtail</name>
    <dbReference type="NCBI Taxonomy" id="158441"/>
    <lineage>
        <taxon>Eukaryota</taxon>
        <taxon>Metazoa</taxon>
        <taxon>Ecdysozoa</taxon>
        <taxon>Arthropoda</taxon>
        <taxon>Hexapoda</taxon>
        <taxon>Collembola</taxon>
        <taxon>Entomobryomorpha</taxon>
        <taxon>Isotomoidea</taxon>
        <taxon>Isotomidae</taxon>
        <taxon>Proisotominae</taxon>
        <taxon>Folsomia</taxon>
    </lineage>
</organism>
<keyword evidence="1" id="KW-0503">Monooxygenase</keyword>
<dbReference type="InterPro" id="IPR036396">
    <property type="entry name" value="Cyt_P450_sf"/>
</dbReference>
<feature type="transmembrane region" description="Helical" evidence="2">
    <location>
        <begin position="6"/>
        <end position="26"/>
    </location>
</feature>
<reference evidence="3 4" key="1">
    <citation type="submission" date="2015-12" db="EMBL/GenBank/DDBJ databases">
        <title>The genome of Folsomia candida.</title>
        <authorList>
            <person name="Faddeeva A."/>
            <person name="Derks M.F."/>
            <person name="Anvar Y."/>
            <person name="Smit S."/>
            <person name="Van Straalen N."/>
            <person name="Roelofs D."/>
        </authorList>
    </citation>
    <scope>NUCLEOTIDE SEQUENCE [LARGE SCALE GENOMIC DNA]</scope>
    <source>
        <strain evidence="3 4">VU population</strain>
        <tissue evidence="3">Whole body</tissue>
    </source>
</reference>
<evidence type="ECO:0000256" key="1">
    <source>
        <dbReference type="ARBA" id="ARBA00023033"/>
    </source>
</evidence>
<accession>A0A226EZN0</accession>
<keyword evidence="4" id="KW-1185">Reference proteome</keyword>
<comment type="caution">
    <text evidence="3">The sequence shown here is derived from an EMBL/GenBank/DDBJ whole genome shotgun (WGS) entry which is preliminary data.</text>
</comment>
<dbReference type="EMBL" id="LNIX01000001">
    <property type="protein sequence ID" value="OXA62594.1"/>
    <property type="molecule type" value="Genomic_DNA"/>
</dbReference>
<gene>
    <name evidence="3" type="ORF">Fcan01_00288</name>
</gene>
<keyword evidence="2" id="KW-0812">Transmembrane</keyword>
<evidence type="ECO:0000313" key="4">
    <source>
        <dbReference type="Proteomes" id="UP000198287"/>
    </source>
</evidence>
<keyword evidence="2" id="KW-1133">Transmembrane helix</keyword>
<protein>
    <submittedName>
        <fullName evidence="3">Cytochrome P450 4c3</fullName>
    </submittedName>
</protein>
<evidence type="ECO:0000313" key="3">
    <source>
        <dbReference type="EMBL" id="OXA62594.1"/>
    </source>
</evidence>
<dbReference type="GO" id="GO:0004497">
    <property type="term" value="F:monooxygenase activity"/>
    <property type="evidence" value="ECO:0007669"/>
    <property type="project" value="UniProtKB-KW"/>
</dbReference>
<evidence type="ECO:0000256" key="2">
    <source>
        <dbReference type="SAM" id="Phobius"/>
    </source>
</evidence>
<dbReference type="AlphaFoldDB" id="A0A226EZN0"/>
<dbReference type="GO" id="GO:0005506">
    <property type="term" value="F:iron ion binding"/>
    <property type="evidence" value="ECO:0007669"/>
    <property type="project" value="InterPro"/>
</dbReference>
<sequence length="152" mass="17122">MENLGLSILLAILALICGISYAYMTLTRKARLLGRFPCPGKFPIVGSIPYMYGPIDDAAIRFENLVKKFGRRVVIWLGPKPIAIVILAEADGAQYKDSWCGMKYALIQMKACLAHILRRFRVSTSQKREDISLLYGMVMEPKPKLEIMLTPK</sequence>